<evidence type="ECO:0000313" key="9">
    <source>
        <dbReference type="Proteomes" id="UP001430755"/>
    </source>
</evidence>
<keyword evidence="3 6" id="KW-0812">Transmembrane</keyword>
<evidence type="ECO:0000256" key="2">
    <source>
        <dbReference type="ARBA" id="ARBA00022448"/>
    </source>
</evidence>
<feature type="transmembrane region" description="Helical" evidence="6">
    <location>
        <begin position="130"/>
        <end position="151"/>
    </location>
</feature>
<proteinExistence type="predicted"/>
<comment type="caution">
    <text evidence="8">The sequence shown here is derived from an EMBL/GenBank/DDBJ whole genome shotgun (WGS) entry which is preliminary data.</text>
</comment>
<evidence type="ECO:0000256" key="3">
    <source>
        <dbReference type="ARBA" id="ARBA00022692"/>
    </source>
</evidence>
<feature type="transmembrane region" description="Helical" evidence="6">
    <location>
        <begin position="163"/>
        <end position="182"/>
    </location>
</feature>
<sequence>MRRGSLAPLLAVLYGSGFLAGFNENLVNMALVPIMEAYGVGSVTAQWLVTGYMIAVTVVVACMAFLYRRFAVRRLFLAAAALSLAGSLGGLVAPGFWALVAARLVQAVGTGIFIPLMMNVIVARLPRESLGTYLAVGSCMITLGPAFAPVATGFLVSGLGWRSVFLVPLAGAAVLAAAGWAVVREGGGSREVRLDAPSAALAATGLTALSLGLSEVAAAPARGAVALALAAALLAGFVARTRRCAHPLVSLEPLASPAFWPAAVLVVVAMMTSFSLSVMVPLYLEGACGMAASAAGGLLLGPVLANALAAVAGGRAMDRRGEWPLLPAGFAVAVAGLAVTAAGALAFSLAAVMAGVFLGYAGSGLLLSPSQTAGLRTLPDDQNPHGVALMSTAVQLAACIGPAAYIGVMAAVEARAAAAGPLAGPGAEAAGFAAAMAAAALVALAGLAVAWRYARRMRRAR</sequence>
<evidence type="ECO:0000256" key="4">
    <source>
        <dbReference type="ARBA" id="ARBA00022989"/>
    </source>
</evidence>
<feature type="transmembrane region" description="Helical" evidence="6">
    <location>
        <begin position="387"/>
        <end position="412"/>
    </location>
</feature>
<dbReference type="Gene3D" id="1.20.1720.10">
    <property type="entry name" value="Multidrug resistance protein D"/>
    <property type="match status" value="1"/>
</dbReference>
<feature type="transmembrane region" description="Helical" evidence="6">
    <location>
        <begin position="323"/>
        <end position="341"/>
    </location>
</feature>
<protein>
    <submittedName>
        <fullName evidence="8">MFS transporter</fullName>
    </submittedName>
</protein>
<dbReference type="PANTHER" id="PTHR42718:SF9">
    <property type="entry name" value="MAJOR FACILITATOR SUPERFAMILY MULTIDRUG TRANSPORTER MFSC"/>
    <property type="match status" value="1"/>
</dbReference>
<dbReference type="InterPro" id="IPR011701">
    <property type="entry name" value="MFS"/>
</dbReference>
<reference evidence="8" key="1">
    <citation type="submission" date="2021-11" db="EMBL/GenBank/DDBJ databases">
        <title>A Novel Adlercreutzia Species, isolated from a Allomyrina dichotoma larva feces.</title>
        <authorList>
            <person name="Suh M.K."/>
        </authorList>
    </citation>
    <scope>NUCLEOTIDE SEQUENCE</scope>
    <source>
        <strain evidence="8">JBNU-10</strain>
    </source>
</reference>
<feature type="transmembrane region" description="Helical" evidence="6">
    <location>
        <begin position="194"/>
        <end position="213"/>
    </location>
</feature>
<evidence type="ECO:0000313" key="8">
    <source>
        <dbReference type="EMBL" id="MCI2241897.1"/>
    </source>
</evidence>
<feature type="transmembrane region" description="Helical" evidence="6">
    <location>
        <begin position="290"/>
        <end position="311"/>
    </location>
</feature>
<dbReference type="SUPFAM" id="SSF103473">
    <property type="entry name" value="MFS general substrate transporter"/>
    <property type="match status" value="1"/>
</dbReference>
<evidence type="ECO:0000256" key="5">
    <source>
        <dbReference type="ARBA" id="ARBA00023136"/>
    </source>
</evidence>
<feature type="transmembrane region" description="Helical" evidence="6">
    <location>
        <begin position="347"/>
        <end position="367"/>
    </location>
</feature>
<feature type="transmembrane region" description="Helical" evidence="6">
    <location>
        <begin position="259"/>
        <end position="284"/>
    </location>
</feature>
<feature type="transmembrane region" description="Helical" evidence="6">
    <location>
        <begin position="75"/>
        <end position="98"/>
    </location>
</feature>
<dbReference type="InterPro" id="IPR036259">
    <property type="entry name" value="MFS_trans_sf"/>
</dbReference>
<evidence type="ECO:0000256" key="6">
    <source>
        <dbReference type="SAM" id="Phobius"/>
    </source>
</evidence>
<keyword evidence="2" id="KW-0813">Transport</keyword>
<comment type="subcellular location">
    <subcellularLocation>
        <location evidence="1">Cell membrane</location>
        <topology evidence="1">Multi-pass membrane protein</topology>
    </subcellularLocation>
</comment>
<name>A0ABS9WHZ2_9ACTN</name>
<dbReference type="Pfam" id="PF07690">
    <property type="entry name" value="MFS_1"/>
    <property type="match status" value="1"/>
</dbReference>
<feature type="domain" description="Major facilitator superfamily (MFS) profile" evidence="7">
    <location>
        <begin position="9"/>
        <end position="458"/>
    </location>
</feature>
<dbReference type="RefSeq" id="WP_242164589.1">
    <property type="nucleotide sequence ID" value="NZ_JAJMLW010000002.1"/>
</dbReference>
<gene>
    <name evidence="8" type="ORF">LPT13_05985</name>
</gene>
<evidence type="ECO:0000259" key="7">
    <source>
        <dbReference type="PROSITE" id="PS50850"/>
    </source>
</evidence>
<keyword evidence="9" id="KW-1185">Reference proteome</keyword>
<feature type="transmembrane region" description="Helical" evidence="6">
    <location>
        <begin position="44"/>
        <end position="66"/>
    </location>
</feature>
<keyword evidence="4 6" id="KW-1133">Transmembrane helix</keyword>
<keyword evidence="5 6" id="KW-0472">Membrane</keyword>
<dbReference type="EMBL" id="JAJMLW010000002">
    <property type="protein sequence ID" value="MCI2241897.1"/>
    <property type="molecule type" value="Genomic_DNA"/>
</dbReference>
<accession>A0ABS9WHZ2</accession>
<dbReference type="Gene3D" id="1.20.1250.20">
    <property type="entry name" value="MFS general substrate transporter like domains"/>
    <property type="match status" value="1"/>
</dbReference>
<feature type="transmembrane region" description="Helical" evidence="6">
    <location>
        <begin position="104"/>
        <end position="123"/>
    </location>
</feature>
<dbReference type="PANTHER" id="PTHR42718">
    <property type="entry name" value="MAJOR FACILITATOR SUPERFAMILY MULTIDRUG TRANSPORTER MFSC"/>
    <property type="match status" value="1"/>
</dbReference>
<dbReference type="Proteomes" id="UP001430755">
    <property type="component" value="Unassembled WGS sequence"/>
</dbReference>
<dbReference type="PROSITE" id="PS50850">
    <property type="entry name" value="MFS"/>
    <property type="match status" value="1"/>
</dbReference>
<feature type="transmembrane region" description="Helical" evidence="6">
    <location>
        <begin position="432"/>
        <end position="454"/>
    </location>
</feature>
<feature type="transmembrane region" description="Helical" evidence="6">
    <location>
        <begin position="219"/>
        <end position="239"/>
    </location>
</feature>
<evidence type="ECO:0000256" key="1">
    <source>
        <dbReference type="ARBA" id="ARBA00004651"/>
    </source>
</evidence>
<organism evidence="8 9">
    <name type="scientific">Adlercreutzia faecimuris</name>
    <dbReference type="NCBI Taxonomy" id="2897341"/>
    <lineage>
        <taxon>Bacteria</taxon>
        <taxon>Bacillati</taxon>
        <taxon>Actinomycetota</taxon>
        <taxon>Coriobacteriia</taxon>
        <taxon>Eggerthellales</taxon>
        <taxon>Eggerthellaceae</taxon>
        <taxon>Adlercreutzia</taxon>
    </lineage>
</organism>
<dbReference type="InterPro" id="IPR020846">
    <property type="entry name" value="MFS_dom"/>
</dbReference>